<evidence type="ECO:0000313" key="3">
    <source>
        <dbReference type="Proteomes" id="UP000094849"/>
    </source>
</evidence>
<comment type="caution">
    <text evidence="2">The sequence shown here is derived from an EMBL/GenBank/DDBJ whole genome shotgun (WGS) entry which is preliminary data.</text>
</comment>
<dbReference type="AlphaFoldDB" id="A0A1E2UL93"/>
<evidence type="ECO:0000256" key="1">
    <source>
        <dbReference type="SAM" id="MobiDB-lite"/>
    </source>
</evidence>
<proteinExistence type="predicted"/>
<dbReference type="Pfam" id="PF07793">
    <property type="entry name" value="DUF1631"/>
    <property type="match status" value="1"/>
</dbReference>
<dbReference type="STRING" id="1818881.A3196_01425"/>
<dbReference type="RefSeq" id="WP_069019420.1">
    <property type="nucleotide sequence ID" value="NZ_LVJY01000003.1"/>
</dbReference>
<organism evidence="2 3">
    <name type="scientific">Candidatus Thiodiazotropha endoloripes</name>
    <dbReference type="NCBI Taxonomy" id="1818881"/>
    <lineage>
        <taxon>Bacteria</taxon>
        <taxon>Pseudomonadati</taxon>
        <taxon>Pseudomonadota</taxon>
        <taxon>Gammaproteobacteria</taxon>
        <taxon>Chromatiales</taxon>
        <taxon>Sedimenticolaceae</taxon>
        <taxon>Candidatus Thiodiazotropha</taxon>
    </lineage>
</organism>
<dbReference type="EMBL" id="LVJZ01000003">
    <property type="protein sequence ID" value="ODB95528.1"/>
    <property type="molecule type" value="Genomic_DNA"/>
</dbReference>
<feature type="compositionally biased region" description="Low complexity" evidence="1">
    <location>
        <begin position="259"/>
        <end position="274"/>
    </location>
</feature>
<dbReference type="InterPro" id="IPR012434">
    <property type="entry name" value="DUF1631"/>
</dbReference>
<name>A0A1E2UL93_9GAMM</name>
<evidence type="ECO:0000313" key="2">
    <source>
        <dbReference type="EMBL" id="ODB95528.1"/>
    </source>
</evidence>
<protein>
    <submittedName>
        <fullName evidence="2">Thymidine phosphorylase</fullName>
    </submittedName>
</protein>
<accession>A0A1E2UL93</accession>
<sequence length="781" mass="87734">MQRQDNIITFGSAVPHQKNISLDANGRRVSSECRNLVIKAIPKLMNDLFENLDDSLYEMANKSDNNALQNVYFDSMRELRKQRAGIDRAFTQELLSIYDRYWQTGEIHINQPTLDELSRDSEMSLVENDDLEESLAITNMVSKSESRFTRELYAMGQRFAYVMGGGNINEQIAQRSPLEPGVVCNAFQFAMSNVPVELPVKLVVYKLFDRHVMHYIGGLYDEVNLLLGRAGVIPKLTPKVRRNPIAPSMRGDAGESYLASDSSYVSTSPPSAYPESQMSSSGSEVQAEVFATLQQLLGTRRASSGSSMLTSSLMLTTPNGNIPVVDTGELLGALSAIQQSNVVMLPQGKRIDRTLTPEEMRTRLVTDLKIAKDGQLTRSLGDADNDTIDVISMLFEFILDDYSLPDAMKALISRLQIPMLKVAIIDKSFFSEKVHPARRLLNSLAQAAVGWNDTGDRVNDTLYTKIESTIKRILNEFHDDPELFAELNDEFSKWWEKEQRGAQIAEKRTNQITRGKEQLKSAKQIVSEELNTRLRTQKLVPQAVMSILEDGWKDALLLIYLREGDQSQDWTEALEIVDRLLWSVQPKSEYGERQQLLRGIPELLRNVRERLNSISFDQHKMARLFKELQNCHIQVLRGGDGSQMNTSGTQPVSQYEIHFPDSQLTSDDNSQLMEMADEAISDTDEFSKMATELEPGMWLEMADGASKVRVKLSWKSKVTDTYIFVNRKGMKAMELTSAGVAKQLREGKAKTVEVSSTPIMDRALDAMLSALKNTDASSASA</sequence>
<reference evidence="2 3" key="1">
    <citation type="submission" date="2016-03" db="EMBL/GenBank/DDBJ databases">
        <title>Chemosynthetic sulphur-oxidizing symbionts of marine invertebrate animals are capable of nitrogen fixation.</title>
        <authorList>
            <person name="Petersen J.M."/>
            <person name="Kemper A."/>
            <person name="Gruber-Vodicka H."/>
            <person name="Cardini U."/>
            <person name="Geest Mvander."/>
            <person name="Kleiner M."/>
            <person name="Bulgheresi S."/>
            <person name="Fussmann M."/>
            <person name="Herbold C."/>
            <person name="Seah B.K.B."/>
            <person name="Antony C.Paul."/>
            <person name="Liu D."/>
            <person name="Belitz A."/>
            <person name="Weber M."/>
        </authorList>
    </citation>
    <scope>NUCLEOTIDE SEQUENCE [LARGE SCALE GENOMIC DNA]</scope>
    <source>
        <strain evidence="2">G_D</strain>
    </source>
</reference>
<feature type="region of interest" description="Disordered" evidence="1">
    <location>
        <begin position="243"/>
        <end position="279"/>
    </location>
</feature>
<dbReference type="Proteomes" id="UP000094849">
    <property type="component" value="Unassembled WGS sequence"/>
</dbReference>
<keyword evidence="3" id="KW-1185">Reference proteome</keyword>
<gene>
    <name evidence="2" type="ORF">A3196_01425</name>
</gene>
<dbReference type="OrthoDB" id="6188167at2"/>